<evidence type="ECO:0000313" key="1">
    <source>
        <dbReference type="EMBL" id="SET50500.1"/>
    </source>
</evidence>
<organism evidence="1 2">
    <name type="scientific">Myxococcus fulvus</name>
    <dbReference type="NCBI Taxonomy" id="33"/>
    <lineage>
        <taxon>Bacteria</taxon>
        <taxon>Pseudomonadati</taxon>
        <taxon>Myxococcota</taxon>
        <taxon>Myxococcia</taxon>
        <taxon>Myxococcales</taxon>
        <taxon>Cystobacterineae</taxon>
        <taxon>Myxococcaceae</taxon>
        <taxon>Myxococcus</taxon>
    </lineage>
</organism>
<accession>A0ABY1C107</accession>
<sequence>MKEGGLAFAPLFLAHAGRLGTSATTEELESRLSHFWREGRARWPDIPLPAESLVRHLALHLPRLAPGDELTAALERFDAGDLYLACGCVEGLPAALAAFERHHMTAVPAALSHMRLPAAVVDEVRQQLRERLLVRTDAAPRIAEYSGRGSLANWVRVVALRTALSLLRKSHEPCPTSDDFLELLPAPHPDPELETIQRRFHDEFRKALEAAFAILPAEHRYLLRLHFVDRLSTPKLGTLFGVNQSTISRWLQSAQQAVHDETRRLLKERLDLSSQEFTSALRTVESQIHLSLTRILDETVHPK</sequence>
<comment type="caution">
    <text evidence="1">The sequence shown here is derived from an EMBL/GenBank/DDBJ whole genome shotgun (WGS) entry which is preliminary data.</text>
</comment>
<name>A0ABY1C107_MYXFU</name>
<gene>
    <name evidence="1" type="ORF">SAMN05443572_102513</name>
</gene>
<dbReference type="Gene3D" id="1.20.140.160">
    <property type="match status" value="1"/>
</dbReference>
<keyword evidence="2" id="KW-1185">Reference proteome</keyword>
<evidence type="ECO:0000313" key="2">
    <source>
        <dbReference type="Proteomes" id="UP000183760"/>
    </source>
</evidence>
<dbReference type="InterPro" id="IPR011745">
    <property type="entry name" value="RNA_pol_sigma70_MYXXA"/>
</dbReference>
<proteinExistence type="predicted"/>
<dbReference type="NCBIfam" id="TIGR03001">
    <property type="entry name" value="Sig-70_gmx1"/>
    <property type="match status" value="1"/>
</dbReference>
<dbReference type="NCBIfam" id="TIGR02937">
    <property type="entry name" value="sigma70-ECF"/>
    <property type="match status" value="1"/>
</dbReference>
<dbReference type="SUPFAM" id="SSF88659">
    <property type="entry name" value="Sigma3 and sigma4 domains of RNA polymerase sigma factors"/>
    <property type="match status" value="1"/>
</dbReference>
<dbReference type="InterPro" id="IPR014284">
    <property type="entry name" value="RNA_pol_sigma-70_dom"/>
</dbReference>
<dbReference type="EMBL" id="FOIB01000002">
    <property type="protein sequence ID" value="SET50500.1"/>
    <property type="molecule type" value="Genomic_DNA"/>
</dbReference>
<protein>
    <submittedName>
        <fullName evidence="1">RNA polymerase sigma-70 factor</fullName>
    </submittedName>
</protein>
<dbReference type="Proteomes" id="UP000183760">
    <property type="component" value="Unassembled WGS sequence"/>
</dbReference>
<reference evidence="1 2" key="1">
    <citation type="submission" date="2016-10" db="EMBL/GenBank/DDBJ databases">
        <authorList>
            <person name="Varghese N."/>
            <person name="Submissions S."/>
        </authorList>
    </citation>
    <scope>NUCLEOTIDE SEQUENCE [LARGE SCALE GENOMIC DNA]</scope>
    <source>
        <strain evidence="1 2">DSM 16525</strain>
    </source>
</reference>
<dbReference type="InterPro" id="IPR013324">
    <property type="entry name" value="RNA_pol_sigma_r3/r4-like"/>
</dbReference>